<sequence>MISFKSVENFFEECTTGIEFKYEEKWYLIEFDDPFTGIGRVRIHLQDEDSDGYLDDSRCEEFENLETLVHSYKIGNRTLAEIICDENGILRSVLPVRRRIEKWQSDLFDGVTDEK</sequence>
<evidence type="ECO:0000313" key="1">
    <source>
        <dbReference type="EMBL" id="SHK12683.1"/>
    </source>
</evidence>
<gene>
    <name evidence="1" type="ORF">SAMN05720469_101164</name>
</gene>
<accession>A0A1M6PXI6</accession>
<dbReference type="RefSeq" id="WP_073301811.1">
    <property type="nucleotide sequence ID" value="NZ_FRAW01000001.1"/>
</dbReference>
<proteinExistence type="predicted"/>
<dbReference type="AlphaFoldDB" id="A0A1M6PXI6"/>
<dbReference type="Proteomes" id="UP000184275">
    <property type="component" value="Unassembled WGS sequence"/>
</dbReference>
<name>A0A1M6PXI6_9BACT</name>
<keyword evidence="2" id="KW-1185">Reference proteome</keyword>
<protein>
    <submittedName>
        <fullName evidence="1">Uncharacterized protein</fullName>
    </submittedName>
</protein>
<organism evidence="1 2">
    <name type="scientific">Fibrobacter intestinalis</name>
    <dbReference type="NCBI Taxonomy" id="28122"/>
    <lineage>
        <taxon>Bacteria</taxon>
        <taxon>Pseudomonadati</taxon>
        <taxon>Fibrobacterota</taxon>
        <taxon>Fibrobacteria</taxon>
        <taxon>Fibrobacterales</taxon>
        <taxon>Fibrobacteraceae</taxon>
        <taxon>Fibrobacter</taxon>
    </lineage>
</organism>
<evidence type="ECO:0000313" key="2">
    <source>
        <dbReference type="Proteomes" id="UP000184275"/>
    </source>
</evidence>
<reference evidence="2" key="1">
    <citation type="submission" date="2016-11" db="EMBL/GenBank/DDBJ databases">
        <authorList>
            <person name="Varghese N."/>
            <person name="Submissions S."/>
        </authorList>
    </citation>
    <scope>NUCLEOTIDE SEQUENCE [LARGE SCALE GENOMIC DNA]</scope>
    <source>
        <strain evidence="2">UWOS</strain>
    </source>
</reference>
<dbReference type="EMBL" id="FRAW01000001">
    <property type="protein sequence ID" value="SHK12683.1"/>
    <property type="molecule type" value="Genomic_DNA"/>
</dbReference>